<accession>A0A4Y2TAY7</accession>
<protein>
    <recommendedName>
        <fullName evidence="3">ATP-dependent DNA helicase PIF1</fullName>
    </recommendedName>
</protein>
<dbReference type="AlphaFoldDB" id="A0A4Y2TAY7"/>
<dbReference type="InterPro" id="IPR027417">
    <property type="entry name" value="P-loop_NTPase"/>
</dbReference>
<reference evidence="1 2" key="1">
    <citation type="journal article" date="2019" name="Sci. Rep.">
        <title>Orb-weaving spider Araneus ventricosus genome elucidates the spidroin gene catalogue.</title>
        <authorList>
            <person name="Kono N."/>
            <person name="Nakamura H."/>
            <person name="Ohtoshi R."/>
            <person name="Moran D.A.P."/>
            <person name="Shinohara A."/>
            <person name="Yoshida Y."/>
            <person name="Fujiwara M."/>
            <person name="Mori M."/>
            <person name="Tomita M."/>
            <person name="Arakawa K."/>
        </authorList>
    </citation>
    <scope>NUCLEOTIDE SEQUENCE [LARGE SCALE GENOMIC DNA]</scope>
</reference>
<organism evidence="1 2">
    <name type="scientific">Araneus ventricosus</name>
    <name type="common">Orbweaver spider</name>
    <name type="synonym">Epeira ventricosa</name>
    <dbReference type="NCBI Taxonomy" id="182803"/>
    <lineage>
        <taxon>Eukaryota</taxon>
        <taxon>Metazoa</taxon>
        <taxon>Ecdysozoa</taxon>
        <taxon>Arthropoda</taxon>
        <taxon>Chelicerata</taxon>
        <taxon>Arachnida</taxon>
        <taxon>Araneae</taxon>
        <taxon>Araneomorphae</taxon>
        <taxon>Entelegynae</taxon>
        <taxon>Araneoidea</taxon>
        <taxon>Araneidae</taxon>
        <taxon>Araneus</taxon>
    </lineage>
</organism>
<dbReference type="Proteomes" id="UP000499080">
    <property type="component" value="Unassembled WGS sequence"/>
</dbReference>
<evidence type="ECO:0000313" key="2">
    <source>
        <dbReference type="Proteomes" id="UP000499080"/>
    </source>
</evidence>
<dbReference type="PANTHER" id="PTHR23274:SF48">
    <property type="entry name" value="ATP-DEPENDENT DNA HELICASE"/>
    <property type="match status" value="1"/>
</dbReference>
<keyword evidence="2" id="KW-1185">Reference proteome</keyword>
<sequence>MVSYIIVKRVMKRVKMLFKLETSLLSRVQFNIIPAYAMTINKSQGQTFDRVGAHLDEPVFSHGQRYVALSRCRKPIHVKVQMKKSKQYGVLLYDSRYFTKNVVYNEIF</sequence>
<dbReference type="GO" id="GO:0006260">
    <property type="term" value="P:DNA replication"/>
    <property type="evidence" value="ECO:0007669"/>
    <property type="project" value="TreeGrafter"/>
</dbReference>
<evidence type="ECO:0008006" key="3">
    <source>
        <dbReference type="Google" id="ProtNLM"/>
    </source>
</evidence>
<dbReference type="CDD" id="cd18809">
    <property type="entry name" value="SF1_C_RecD"/>
    <property type="match status" value="1"/>
</dbReference>
<name>A0A4Y2TAY7_ARAVE</name>
<dbReference type="OrthoDB" id="2986975at2759"/>
<dbReference type="EMBL" id="BGPR01026662">
    <property type="protein sequence ID" value="GBN96559.1"/>
    <property type="molecule type" value="Genomic_DNA"/>
</dbReference>
<dbReference type="GO" id="GO:0005657">
    <property type="term" value="C:replication fork"/>
    <property type="evidence" value="ECO:0007669"/>
    <property type="project" value="TreeGrafter"/>
</dbReference>
<comment type="caution">
    <text evidence="1">The sequence shown here is derived from an EMBL/GenBank/DDBJ whole genome shotgun (WGS) entry which is preliminary data.</text>
</comment>
<dbReference type="PANTHER" id="PTHR23274">
    <property type="entry name" value="DNA HELICASE-RELATED"/>
    <property type="match status" value="1"/>
</dbReference>
<gene>
    <name evidence="1" type="ORF">AVEN_90587_1</name>
</gene>
<proteinExistence type="predicted"/>
<dbReference type="SUPFAM" id="SSF52540">
    <property type="entry name" value="P-loop containing nucleoside triphosphate hydrolases"/>
    <property type="match status" value="1"/>
</dbReference>
<evidence type="ECO:0000313" key="1">
    <source>
        <dbReference type="EMBL" id="GBN96559.1"/>
    </source>
</evidence>
<dbReference type="Gene3D" id="3.40.50.300">
    <property type="entry name" value="P-loop containing nucleotide triphosphate hydrolases"/>
    <property type="match status" value="1"/>
</dbReference>